<reference evidence="12" key="1">
    <citation type="submission" date="2020-05" db="UniProtKB">
        <authorList>
            <consortium name="EnsemblMetazoa"/>
        </authorList>
    </citation>
    <scope>IDENTIFICATION</scope>
    <source>
        <strain evidence="12">Yale</strain>
    </source>
</reference>
<keyword evidence="13" id="KW-1185">Reference proteome</keyword>
<evidence type="ECO:0000313" key="13">
    <source>
        <dbReference type="Proteomes" id="UP000092444"/>
    </source>
</evidence>
<comment type="subcellular location">
    <subcellularLocation>
        <location evidence="1">Nucleus</location>
    </subcellularLocation>
</comment>
<keyword evidence="8" id="KW-0539">Nucleus</keyword>
<dbReference type="FunFam" id="1.10.260.40:FF:000010">
    <property type="entry name" value="Cut-like homeobox 1a"/>
    <property type="match status" value="1"/>
</dbReference>
<dbReference type="PANTHER" id="PTHR14043:SF2">
    <property type="entry name" value="HOMEOBOX PROTEIN CUT"/>
    <property type="match status" value="1"/>
</dbReference>
<dbReference type="GO" id="GO:0000977">
    <property type="term" value="F:RNA polymerase II transcription regulatory region sequence-specific DNA binding"/>
    <property type="evidence" value="ECO:0007669"/>
    <property type="project" value="TreeGrafter"/>
</dbReference>
<evidence type="ECO:0000256" key="2">
    <source>
        <dbReference type="ARBA" id="ARBA00022737"/>
    </source>
</evidence>
<evidence type="ECO:0000256" key="10">
    <source>
        <dbReference type="SAM" id="MobiDB-lite"/>
    </source>
</evidence>
<evidence type="ECO:0000256" key="3">
    <source>
        <dbReference type="ARBA" id="ARBA00023015"/>
    </source>
</evidence>
<accession>A0A1B0FDL2</accession>
<feature type="region of interest" description="Disordered" evidence="10">
    <location>
        <begin position="319"/>
        <end position="363"/>
    </location>
</feature>
<evidence type="ECO:0000256" key="8">
    <source>
        <dbReference type="ARBA" id="ARBA00023242"/>
    </source>
</evidence>
<dbReference type="Gene3D" id="1.10.260.40">
    <property type="entry name" value="lambda repressor-like DNA-binding domains"/>
    <property type="match status" value="1"/>
</dbReference>
<evidence type="ECO:0000256" key="6">
    <source>
        <dbReference type="ARBA" id="ARBA00023155"/>
    </source>
</evidence>
<protein>
    <recommendedName>
        <fullName evidence="11">CUT domain-containing protein</fullName>
    </recommendedName>
</protein>
<dbReference type="InterPro" id="IPR003350">
    <property type="entry name" value="CUT_dom"/>
</dbReference>
<dbReference type="Proteomes" id="UP000092444">
    <property type="component" value="Unassembled WGS sequence"/>
</dbReference>
<keyword evidence="4 9" id="KW-0175">Coiled coil</keyword>
<dbReference type="InterPro" id="IPR010982">
    <property type="entry name" value="Lambda_DNA-bd_dom_sf"/>
</dbReference>
<dbReference type="AlphaFoldDB" id="A0A1B0FDL2"/>
<evidence type="ECO:0000256" key="1">
    <source>
        <dbReference type="ARBA" id="ARBA00004123"/>
    </source>
</evidence>
<dbReference type="STRING" id="37546.A0A1B0FDL2"/>
<dbReference type="SUPFAM" id="SSF47413">
    <property type="entry name" value="lambda repressor-like DNA-binding domains"/>
    <property type="match status" value="1"/>
</dbReference>
<feature type="compositionally biased region" description="Polar residues" evidence="10">
    <location>
        <begin position="319"/>
        <end position="335"/>
    </location>
</feature>
<feature type="compositionally biased region" description="Polar residues" evidence="10">
    <location>
        <begin position="345"/>
        <end position="363"/>
    </location>
</feature>
<keyword evidence="2" id="KW-0677">Repeat</keyword>
<proteinExistence type="predicted"/>
<dbReference type="GO" id="GO:0000981">
    <property type="term" value="F:DNA-binding transcription factor activity, RNA polymerase II-specific"/>
    <property type="evidence" value="ECO:0007669"/>
    <property type="project" value="TreeGrafter"/>
</dbReference>
<keyword evidence="5" id="KW-0238">DNA-binding</keyword>
<evidence type="ECO:0000256" key="5">
    <source>
        <dbReference type="ARBA" id="ARBA00023125"/>
    </source>
</evidence>
<dbReference type="EMBL" id="CCAG010023740">
    <property type="status" value="NOT_ANNOTATED_CDS"/>
    <property type="molecule type" value="Genomic_DNA"/>
</dbReference>
<keyword evidence="3" id="KW-0805">Transcription regulation</keyword>
<sequence length="560" mass="63625">MDSHDNREIEALFDEVKRLRAIEQTHLLQIRRLEEHLEAKRQHIMRLESHLDKQEKLYPLIEVSSPSESDSQILQMKNVSNPKETKTDDPKEIFHTEKNVETLDDDQTEDDECTKLTENISEIDIKKETQSPLSLDAISQQNAIAAAAAAAAACNNDPNKFQELLMERTKALVAAETLKSSDEIATDRIVQDITKPGDDVEQHVEATKVPKIEVDLDESAKNIENAGSLTKQLESFTNVPRSMKETCLLKSDVEKPSSTENDELSSANFKENVERFGSLLGEELVNSYWRRNTLQHMPPNHQLPSHITDHHEKIGLNQQDSMSASSASTPNLQDQRSNDEHGLSLNGSHKSLDDNNSNLCATPTNPIGPHHLPHSFLPGLPFQFQDRGHFRFADELQLPPGTSMAGRLGESLIPKGDPMEAKLQEMLRYNMDKYANQNLDTMHISRRVRELLSVHNIGQRIFAKYILGLSQGTVSELLSKPKPWEKLTEKGRDSYRKMHAWSCDDNAVMLLKSLIPKKGKLKILYKKKYFKFQVSSFKFSFSNFHECNQILNSMFSTFTQ</sequence>
<dbReference type="GO" id="GO:0005634">
    <property type="term" value="C:nucleus"/>
    <property type="evidence" value="ECO:0007669"/>
    <property type="project" value="UniProtKB-SubCell"/>
</dbReference>
<dbReference type="Pfam" id="PF02376">
    <property type="entry name" value="CUT"/>
    <property type="match status" value="1"/>
</dbReference>
<feature type="coiled-coil region" evidence="9">
    <location>
        <begin position="30"/>
        <end position="57"/>
    </location>
</feature>
<organism evidence="12 13">
    <name type="scientific">Glossina morsitans morsitans</name>
    <name type="common">Savannah tsetse fly</name>
    <dbReference type="NCBI Taxonomy" id="37546"/>
    <lineage>
        <taxon>Eukaryota</taxon>
        <taxon>Metazoa</taxon>
        <taxon>Ecdysozoa</taxon>
        <taxon>Arthropoda</taxon>
        <taxon>Hexapoda</taxon>
        <taxon>Insecta</taxon>
        <taxon>Pterygota</taxon>
        <taxon>Neoptera</taxon>
        <taxon>Endopterygota</taxon>
        <taxon>Diptera</taxon>
        <taxon>Brachycera</taxon>
        <taxon>Muscomorpha</taxon>
        <taxon>Hippoboscoidea</taxon>
        <taxon>Glossinidae</taxon>
        <taxon>Glossina</taxon>
    </lineage>
</organism>
<dbReference type="VEuPathDB" id="VectorBase:GMOY001694"/>
<evidence type="ECO:0000256" key="4">
    <source>
        <dbReference type="ARBA" id="ARBA00023054"/>
    </source>
</evidence>
<keyword evidence="7" id="KW-0804">Transcription</keyword>
<evidence type="ECO:0000259" key="11">
    <source>
        <dbReference type="PROSITE" id="PS51042"/>
    </source>
</evidence>
<dbReference type="SMART" id="SM01109">
    <property type="entry name" value="CUT"/>
    <property type="match status" value="1"/>
</dbReference>
<name>A0A1B0FDL2_GLOMM</name>
<dbReference type="PANTHER" id="PTHR14043">
    <property type="entry name" value="CCAAT DISPLACEMENT PROTEIN-RELATED"/>
    <property type="match status" value="1"/>
</dbReference>
<evidence type="ECO:0000313" key="12">
    <source>
        <dbReference type="EnsemblMetazoa" id="GMOY001694-PA"/>
    </source>
</evidence>
<feature type="domain" description="CUT" evidence="11">
    <location>
        <begin position="430"/>
        <end position="517"/>
    </location>
</feature>
<dbReference type="EnsemblMetazoa" id="GMOY001694-RA">
    <property type="protein sequence ID" value="GMOY001694-PA"/>
    <property type="gene ID" value="GMOY001694"/>
</dbReference>
<evidence type="ECO:0000256" key="7">
    <source>
        <dbReference type="ARBA" id="ARBA00023163"/>
    </source>
</evidence>
<evidence type="ECO:0000256" key="9">
    <source>
        <dbReference type="SAM" id="Coils"/>
    </source>
</evidence>
<dbReference type="PROSITE" id="PS51042">
    <property type="entry name" value="CUT"/>
    <property type="match status" value="1"/>
</dbReference>
<keyword evidence="6" id="KW-0371">Homeobox</keyword>